<dbReference type="Gene3D" id="3.90.550.10">
    <property type="entry name" value="Spore Coat Polysaccharide Biosynthesis Protein SpsA, Chain A"/>
    <property type="match status" value="1"/>
</dbReference>
<evidence type="ECO:0000256" key="1">
    <source>
        <dbReference type="ARBA" id="ARBA00022679"/>
    </source>
</evidence>
<protein>
    <submittedName>
        <fullName evidence="4">Uncharacterized protein</fullName>
    </submittedName>
</protein>
<dbReference type="Pfam" id="PF00535">
    <property type="entry name" value="Glycos_transf_2"/>
    <property type="match status" value="1"/>
</dbReference>
<dbReference type="InterPro" id="IPR029044">
    <property type="entry name" value="Nucleotide-diphossugar_trans"/>
</dbReference>
<name>A0A0Q4B6A0_9BACT</name>
<dbReference type="InterPro" id="IPR050834">
    <property type="entry name" value="Glycosyltransf_2"/>
</dbReference>
<evidence type="ECO:0000259" key="3">
    <source>
        <dbReference type="Pfam" id="PF02709"/>
    </source>
</evidence>
<dbReference type="GO" id="GO:0016740">
    <property type="term" value="F:transferase activity"/>
    <property type="evidence" value="ECO:0007669"/>
    <property type="project" value="UniProtKB-KW"/>
</dbReference>
<dbReference type="Pfam" id="PF02709">
    <property type="entry name" value="Glyco_transf_7C"/>
    <property type="match status" value="1"/>
</dbReference>
<dbReference type="Proteomes" id="UP000054172">
    <property type="component" value="Unassembled WGS sequence"/>
</dbReference>
<evidence type="ECO:0000259" key="2">
    <source>
        <dbReference type="Pfam" id="PF00535"/>
    </source>
</evidence>
<feature type="domain" description="Galactosyltransferase C-terminal" evidence="3">
    <location>
        <begin position="192"/>
        <end position="246"/>
    </location>
</feature>
<dbReference type="PATRIC" id="fig|1702214.3.peg.110"/>
<sequence>MERKIWLAEEVTPKVSVILSTYNQPAWLEKVFWGYGVQTFHDFEIVVADDGSGPETQALIARYQAEMPYPLRHVWHEDKGFRKCTILNRAIEGSRGEYLVFSDGDCVPRADFLQVHWGLRSREHFVSGGAARLPMGVSCAIGRAAIESQQAFSTGYLNSLGLERVKNLKLTRNRLLIHLLNRFTPARPTWNGNNTSCYRDLVVAAGGYDERMGYGGEDRELGERLCNAGLRGRRARYLAILLHLDHSRGYVTQEMWQRNDAIRLETKRARRTRTDWGIGQK</sequence>
<dbReference type="AlphaFoldDB" id="A0A0Q4B6A0"/>
<dbReference type="EMBL" id="LIIK01000006">
    <property type="protein sequence ID" value="KQM09394.1"/>
    <property type="molecule type" value="Genomic_DNA"/>
</dbReference>
<accession>A0A0Q4B6A0</accession>
<proteinExistence type="predicted"/>
<dbReference type="PANTHER" id="PTHR43685:SF3">
    <property type="entry name" value="SLR2126 PROTEIN"/>
    <property type="match status" value="1"/>
</dbReference>
<dbReference type="InterPro" id="IPR001173">
    <property type="entry name" value="Glyco_trans_2-like"/>
</dbReference>
<feature type="domain" description="Glycosyltransferase 2-like" evidence="2">
    <location>
        <begin position="16"/>
        <end position="117"/>
    </location>
</feature>
<gene>
    <name evidence="4" type="ORF">AL399_02125</name>
</gene>
<dbReference type="PANTHER" id="PTHR43685">
    <property type="entry name" value="GLYCOSYLTRANSFERASE"/>
    <property type="match status" value="1"/>
</dbReference>
<dbReference type="InterPro" id="IPR027791">
    <property type="entry name" value="Galactosyl_T_C"/>
</dbReference>
<evidence type="ECO:0000313" key="4">
    <source>
        <dbReference type="EMBL" id="KQM09394.1"/>
    </source>
</evidence>
<dbReference type="SUPFAM" id="SSF53448">
    <property type="entry name" value="Nucleotide-diphospho-sugar transferases"/>
    <property type="match status" value="1"/>
</dbReference>
<dbReference type="STRING" id="1702214.AL399_02125"/>
<comment type="caution">
    <text evidence="4">The sequence shown here is derived from an EMBL/GenBank/DDBJ whole genome shotgun (WGS) entry which is preliminary data.</text>
</comment>
<reference evidence="4" key="1">
    <citation type="submission" date="2015-08" db="EMBL/GenBank/DDBJ databases">
        <title>Candidatus Bacteriodes Periocalifornicus.</title>
        <authorList>
            <person name="McLean J.S."/>
            <person name="Kelley S."/>
        </authorList>
    </citation>
    <scope>NUCLEOTIDE SEQUENCE [LARGE SCALE GENOMIC DNA]</scope>
    <source>
        <strain evidence="4">12B</strain>
    </source>
</reference>
<organism evidence="4 5">
    <name type="scientific">Candidatus [Bacteroides] periocalifornicus</name>
    <dbReference type="NCBI Taxonomy" id="1702214"/>
    <lineage>
        <taxon>Bacteria</taxon>
        <taxon>Pseudomonadati</taxon>
        <taxon>Bacteroidota</taxon>
    </lineage>
</organism>
<keyword evidence="1" id="KW-0808">Transferase</keyword>
<keyword evidence="5" id="KW-1185">Reference proteome</keyword>
<evidence type="ECO:0000313" key="5">
    <source>
        <dbReference type="Proteomes" id="UP000054172"/>
    </source>
</evidence>